<dbReference type="PANTHER" id="PTHR43761:SF1">
    <property type="entry name" value="D-ISOMER SPECIFIC 2-HYDROXYACID DEHYDROGENASE CATALYTIC DOMAIN-CONTAINING PROTEIN-RELATED"/>
    <property type="match status" value="1"/>
</dbReference>
<dbReference type="Proteomes" id="UP000184442">
    <property type="component" value="Unassembled WGS sequence"/>
</dbReference>
<dbReference type="PROSITE" id="PS00065">
    <property type="entry name" value="D_2_HYDROXYACID_DH_1"/>
    <property type="match status" value="1"/>
</dbReference>
<dbReference type="AlphaFoldDB" id="A0A1M6EDH9"/>
<evidence type="ECO:0000259" key="5">
    <source>
        <dbReference type="Pfam" id="PF00389"/>
    </source>
</evidence>
<dbReference type="InterPro" id="IPR029752">
    <property type="entry name" value="D-isomer_DH_CS1"/>
</dbReference>
<dbReference type="InterPro" id="IPR029753">
    <property type="entry name" value="D-isomer_DH_CS"/>
</dbReference>
<dbReference type="Pfam" id="PF02826">
    <property type="entry name" value="2-Hacid_dh_C"/>
    <property type="match status" value="1"/>
</dbReference>
<evidence type="ECO:0000259" key="6">
    <source>
        <dbReference type="Pfam" id="PF02826"/>
    </source>
</evidence>
<proteinExistence type="inferred from homology"/>
<dbReference type="PROSITE" id="PS00670">
    <property type="entry name" value="D_2_HYDROXYACID_DH_2"/>
    <property type="match status" value="1"/>
</dbReference>
<gene>
    <name evidence="7" type="ORF">SAMN02745176_01509</name>
</gene>
<keyword evidence="8" id="KW-1185">Reference proteome</keyword>
<dbReference type="InterPro" id="IPR006140">
    <property type="entry name" value="D-isomer_DH_NAD-bd"/>
</dbReference>
<feature type="domain" description="D-isomer specific 2-hydroxyacid dehydrogenase catalytic" evidence="5">
    <location>
        <begin position="24"/>
        <end position="323"/>
    </location>
</feature>
<dbReference type="InterPro" id="IPR036291">
    <property type="entry name" value="NAD(P)-bd_dom_sf"/>
</dbReference>
<name>A0A1M6EDH9_9FIRM</name>
<protein>
    <submittedName>
        <fullName evidence="7">Glycerate dehydrogenase</fullName>
    </submittedName>
</protein>
<organism evidence="7 8">
    <name type="scientific">Lutispora thermophila DSM 19022</name>
    <dbReference type="NCBI Taxonomy" id="1122184"/>
    <lineage>
        <taxon>Bacteria</taxon>
        <taxon>Bacillati</taxon>
        <taxon>Bacillota</taxon>
        <taxon>Clostridia</taxon>
        <taxon>Lutisporales</taxon>
        <taxon>Lutisporaceae</taxon>
        <taxon>Lutispora</taxon>
    </lineage>
</organism>
<dbReference type="SUPFAM" id="SSF51735">
    <property type="entry name" value="NAD(P)-binding Rossmann-fold domains"/>
    <property type="match status" value="1"/>
</dbReference>
<dbReference type="GO" id="GO:0016616">
    <property type="term" value="F:oxidoreductase activity, acting on the CH-OH group of donors, NAD or NADP as acceptor"/>
    <property type="evidence" value="ECO:0007669"/>
    <property type="project" value="InterPro"/>
</dbReference>
<feature type="domain" description="D-isomer specific 2-hydroxyacid dehydrogenase NAD-binding" evidence="6">
    <location>
        <begin position="112"/>
        <end position="292"/>
    </location>
</feature>
<dbReference type="STRING" id="1122184.SAMN02745176_01509"/>
<dbReference type="CDD" id="cd12162">
    <property type="entry name" value="2-Hacid_dh_4"/>
    <property type="match status" value="1"/>
</dbReference>
<dbReference type="SUPFAM" id="SSF52283">
    <property type="entry name" value="Formate/glycerate dehydrogenase catalytic domain-like"/>
    <property type="match status" value="1"/>
</dbReference>
<dbReference type="InterPro" id="IPR050418">
    <property type="entry name" value="D-iso_2-hydroxyacid_DH_PdxB"/>
</dbReference>
<keyword evidence="2 4" id="KW-0560">Oxidoreductase</keyword>
<dbReference type="PANTHER" id="PTHR43761">
    <property type="entry name" value="D-ISOMER SPECIFIC 2-HYDROXYACID DEHYDROGENASE FAMILY PROTEIN (AFU_ORTHOLOGUE AFUA_1G13630)"/>
    <property type="match status" value="1"/>
</dbReference>
<sequence length="324" mass="35719">MKLVVLDGYTLNPGDLSWKQLEAFGQLVVYDRTAFDRNNDDLILERIRDADIVFTNKTPLPGNVLEKTEKLKFICVLATGYDVVDIKTAAQKGIIVTNIPSYGTATVAQMAMALLMEICHHVGAHNESVHKGDWANCPDWCYWHYPIIELAGKTMGIIGYGRIGQATGKIAQAIGMNVLAYDTYKNKDLECETMRYAELEELLANSDVIALHCPSTEDTRGIINKNTIAKMKDGVIIINNSRGTLIMEDDLAEALNSGKVAGAALDVVSSEPIKESNPLLNARNCIITPHISWASKEARQRIMDMAVDNLKHYLSGNPINVVNV</sequence>
<evidence type="ECO:0000313" key="8">
    <source>
        <dbReference type="Proteomes" id="UP000184442"/>
    </source>
</evidence>
<evidence type="ECO:0000256" key="1">
    <source>
        <dbReference type="ARBA" id="ARBA00005854"/>
    </source>
</evidence>
<comment type="similarity">
    <text evidence="1 4">Belongs to the D-isomer specific 2-hydroxyacid dehydrogenase family.</text>
</comment>
<dbReference type="Gene3D" id="3.40.50.720">
    <property type="entry name" value="NAD(P)-binding Rossmann-like Domain"/>
    <property type="match status" value="2"/>
</dbReference>
<dbReference type="InterPro" id="IPR006139">
    <property type="entry name" value="D-isomer_2_OHA_DH_cat_dom"/>
</dbReference>
<dbReference type="Pfam" id="PF00389">
    <property type="entry name" value="2-Hacid_dh"/>
    <property type="match status" value="1"/>
</dbReference>
<dbReference type="EMBL" id="FQZS01000009">
    <property type="protein sequence ID" value="SHI83532.1"/>
    <property type="molecule type" value="Genomic_DNA"/>
</dbReference>
<evidence type="ECO:0000256" key="3">
    <source>
        <dbReference type="ARBA" id="ARBA00023027"/>
    </source>
</evidence>
<evidence type="ECO:0000313" key="7">
    <source>
        <dbReference type="EMBL" id="SHI83532.1"/>
    </source>
</evidence>
<accession>A0A1M6EDH9</accession>
<dbReference type="FunFam" id="3.40.50.720:FF:000203">
    <property type="entry name" value="D-3-phosphoglycerate dehydrogenase (SerA)"/>
    <property type="match status" value="1"/>
</dbReference>
<reference evidence="7 8" key="1">
    <citation type="submission" date="2016-11" db="EMBL/GenBank/DDBJ databases">
        <authorList>
            <person name="Jaros S."/>
            <person name="Januszkiewicz K."/>
            <person name="Wedrychowicz H."/>
        </authorList>
    </citation>
    <scope>NUCLEOTIDE SEQUENCE [LARGE SCALE GENOMIC DNA]</scope>
    <source>
        <strain evidence="7 8">DSM 19022</strain>
    </source>
</reference>
<keyword evidence="3" id="KW-0520">NAD</keyword>
<dbReference type="GO" id="GO:0051287">
    <property type="term" value="F:NAD binding"/>
    <property type="evidence" value="ECO:0007669"/>
    <property type="project" value="InterPro"/>
</dbReference>
<dbReference type="OrthoDB" id="9805416at2"/>
<dbReference type="RefSeq" id="WP_073025617.1">
    <property type="nucleotide sequence ID" value="NZ_FQZS01000009.1"/>
</dbReference>
<evidence type="ECO:0000256" key="2">
    <source>
        <dbReference type="ARBA" id="ARBA00023002"/>
    </source>
</evidence>
<evidence type="ECO:0000256" key="4">
    <source>
        <dbReference type="RuleBase" id="RU003719"/>
    </source>
</evidence>